<dbReference type="RefSeq" id="WP_203929601.1">
    <property type="nucleotide sequence ID" value="NZ_BOPH01000068.1"/>
</dbReference>
<name>A0A8J3ZWF2_9ACTN</name>
<proteinExistence type="predicted"/>
<dbReference type="EMBL" id="BOPH01000068">
    <property type="protein sequence ID" value="GIJ69675.1"/>
    <property type="molecule type" value="Genomic_DNA"/>
</dbReference>
<comment type="caution">
    <text evidence="1">The sequence shown here is derived from an EMBL/GenBank/DDBJ whole genome shotgun (WGS) entry which is preliminary data.</text>
</comment>
<dbReference type="AlphaFoldDB" id="A0A8J3ZWF2"/>
<keyword evidence="2" id="KW-1185">Reference proteome</keyword>
<evidence type="ECO:0000313" key="2">
    <source>
        <dbReference type="Proteomes" id="UP000635606"/>
    </source>
</evidence>
<evidence type="ECO:0000313" key="1">
    <source>
        <dbReference type="EMBL" id="GIJ69675.1"/>
    </source>
</evidence>
<dbReference type="Proteomes" id="UP000635606">
    <property type="component" value="Unassembled WGS sequence"/>
</dbReference>
<accession>A0A8J3ZWF2</accession>
<protein>
    <submittedName>
        <fullName evidence="1">Uncharacterized protein</fullName>
    </submittedName>
</protein>
<reference evidence="1" key="1">
    <citation type="submission" date="2021-01" db="EMBL/GenBank/DDBJ databases">
        <title>Whole genome shotgun sequence of Virgisporangium ochraceum NBRC 16418.</title>
        <authorList>
            <person name="Komaki H."/>
            <person name="Tamura T."/>
        </authorList>
    </citation>
    <scope>NUCLEOTIDE SEQUENCE</scope>
    <source>
        <strain evidence="1">NBRC 16418</strain>
    </source>
</reference>
<organism evidence="1 2">
    <name type="scientific">Virgisporangium ochraceum</name>
    <dbReference type="NCBI Taxonomy" id="65505"/>
    <lineage>
        <taxon>Bacteria</taxon>
        <taxon>Bacillati</taxon>
        <taxon>Actinomycetota</taxon>
        <taxon>Actinomycetes</taxon>
        <taxon>Micromonosporales</taxon>
        <taxon>Micromonosporaceae</taxon>
        <taxon>Virgisporangium</taxon>
    </lineage>
</organism>
<gene>
    <name evidence="1" type="ORF">Voc01_045920</name>
</gene>
<sequence length="193" mass="22140">MARLRGEEKRAWERTLRLYDKLRSGGSPNVIEGDEIELGPDEAWYAETGLLLLTPTPVERTVTYQEIQRPFTLNPFQRARDAHDRAVNRAEFERLSREVAEGPEFLWIERGPVLVRLTSDRLICESDEGRWGYHRVDLTHLEFDVDEWSVELRYDGAGPIQLAGWGAIAIGLILIWLRNGPDDVAAIGLENMR</sequence>